<evidence type="ECO:0000256" key="4">
    <source>
        <dbReference type="ARBA" id="ARBA00022574"/>
    </source>
</evidence>
<evidence type="ECO:0000256" key="5">
    <source>
        <dbReference type="ARBA" id="ARBA00022737"/>
    </source>
</evidence>
<dbReference type="GO" id="GO:0000463">
    <property type="term" value="P:maturation of LSU-rRNA from tricistronic rRNA transcript (SSU-rRNA, 5.8S rRNA, LSU-rRNA)"/>
    <property type="evidence" value="ECO:0007669"/>
    <property type="project" value="TreeGrafter"/>
</dbReference>
<evidence type="ECO:0000256" key="1">
    <source>
        <dbReference type="ARBA" id="ARBA00004604"/>
    </source>
</evidence>
<evidence type="ECO:0000313" key="9">
    <source>
        <dbReference type="EMBL" id="CAF4597314.1"/>
    </source>
</evidence>
<dbReference type="PANTHER" id="PTHR17605:SF0">
    <property type="entry name" value="RIBOSOME BIOGENESIS PROTEIN BOP1"/>
    <property type="match status" value="1"/>
</dbReference>
<dbReference type="InterPro" id="IPR028598">
    <property type="entry name" value="BOP1/Erb1"/>
</dbReference>
<evidence type="ECO:0000256" key="3">
    <source>
        <dbReference type="ARBA" id="ARBA00022552"/>
    </source>
</evidence>
<keyword evidence="4" id="KW-0853">WD repeat</keyword>
<sequence length="71" mass="8164">DLDAKKILKPISAGKTDDIDEFLEKMENADYWRTVYDDLTGQNITLTNEDISLMQQVKNAKTNPDDQVYEP</sequence>
<keyword evidence="3" id="KW-0698">rRNA processing</keyword>
<evidence type="ECO:0000259" key="7">
    <source>
        <dbReference type="Pfam" id="PF08145"/>
    </source>
</evidence>
<reference evidence="8" key="1">
    <citation type="submission" date="2021-02" db="EMBL/GenBank/DDBJ databases">
        <authorList>
            <person name="Nowell W R."/>
        </authorList>
    </citation>
    <scope>NUCLEOTIDE SEQUENCE</scope>
</reference>
<dbReference type="GO" id="GO:0030687">
    <property type="term" value="C:preribosome, large subunit precursor"/>
    <property type="evidence" value="ECO:0007669"/>
    <property type="project" value="TreeGrafter"/>
</dbReference>
<evidence type="ECO:0000256" key="6">
    <source>
        <dbReference type="ARBA" id="ARBA00023242"/>
    </source>
</evidence>
<dbReference type="PANTHER" id="PTHR17605">
    <property type="entry name" value="RIBOSOME BIOGENESIS PROTEIN BOP1 BLOCK OF PROLIFERATION 1 PROTEIN"/>
    <property type="match status" value="1"/>
</dbReference>
<feature type="domain" description="BOP1 N-terminal" evidence="7">
    <location>
        <begin position="1"/>
        <end position="65"/>
    </location>
</feature>
<keyword evidence="6" id="KW-0539">Nucleus</keyword>
<gene>
    <name evidence="8" type="ORF">BYL167_LOCUS37674</name>
    <name evidence="9" type="ORF">BYL167_LOCUS39972</name>
</gene>
<name>A0A8S2Y823_9BILA</name>
<keyword evidence="2" id="KW-0690">Ribosome biogenesis</keyword>
<evidence type="ECO:0000313" key="10">
    <source>
        <dbReference type="Proteomes" id="UP000681967"/>
    </source>
</evidence>
<comment type="caution">
    <text evidence="8">The sequence shown here is derived from an EMBL/GenBank/DDBJ whole genome shotgun (WGS) entry which is preliminary data.</text>
</comment>
<comment type="subcellular location">
    <subcellularLocation>
        <location evidence="1">Nucleus</location>
        <location evidence="1">Nucleolus</location>
    </subcellularLocation>
</comment>
<dbReference type="InterPro" id="IPR012953">
    <property type="entry name" value="BOP1_N_dom"/>
</dbReference>
<accession>A0A8S2Y823</accession>
<keyword evidence="5" id="KW-0677">Repeat</keyword>
<organism evidence="8 10">
    <name type="scientific">Rotaria magnacalcarata</name>
    <dbReference type="NCBI Taxonomy" id="392030"/>
    <lineage>
        <taxon>Eukaryota</taxon>
        <taxon>Metazoa</taxon>
        <taxon>Spiralia</taxon>
        <taxon>Gnathifera</taxon>
        <taxon>Rotifera</taxon>
        <taxon>Eurotatoria</taxon>
        <taxon>Bdelloidea</taxon>
        <taxon>Philodinida</taxon>
        <taxon>Philodinidae</taxon>
        <taxon>Rotaria</taxon>
    </lineage>
</organism>
<feature type="non-terminal residue" evidence="8">
    <location>
        <position position="1"/>
    </location>
</feature>
<feature type="non-terminal residue" evidence="8">
    <location>
        <position position="71"/>
    </location>
</feature>
<protein>
    <recommendedName>
        <fullName evidence="7">BOP1 N-terminal domain-containing protein</fullName>
    </recommendedName>
</protein>
<dbReference type="Proteomes" id="UP000681967">
    <property type="component" value="Unassembled WGS sequence"/>
</dbReference>
<evidence type="ECO:0000313" key="8">
    <source>
        <dbReference type="EMBL" id="CAF4540562.1"/>
    </source>
</evidence>
<dbReference type="GO" id="GO:0043021">
    <property type="term" value="F:ribonucleoprotein complex binding"/>
    <property type="evidence" value="ECO:0007669"/>
    <property type="project" value="TreeGrafter"/>
</dbReference>
<dbReference type="AlphaFoldDB" id="A0A8S2Y823"/>
<dbReference type="EMBL" id="CAJOBH010097671">
    <property type="protein sequence ID" value="CAF4597314.1"/>
    <property type="molecule type" value="Genomic_DNA"/>
</dbReference>
<dbReference type="Pfam" id="PF08145">
    <property type="entry name" value="BOP1NT"/>
    <property type="match status" value="1"/>
</dbReference>
<evidence type="ECO:0000256" key="2">
    <source>
        <dbReference type="ARBA" id="ARBA00022517"/>
    </source>
</evidence>
<dbReference type="EMBL" id="CAJOBH010085976">
    <property type="protein sequence ID" value="CAF4540562.1"/>
    <property type="molecule type" value="Genomic_DNA"/>
</dbReference>
<dbReference type="GO" id="GO:0070545">
    <property type="term" value="C:PeBoW complex"/>
    <property type="evidence" value="ECO:0007669"/>
    <property type="project" value="TreeGrafter"/>
</dbReference>
<proteinExistence type="predicted"/>